<dbReference type="PANTHER" id="PTHR43394:SF1">
    <property type="entry name" value="ATP-BINDING CASSETTE SUB-FAMILY B MEMBER 10, MITOCHONDRIAL"/>
    <property type="match status" value="1"/>
</dbReference>
<dbReference type="CDD" id="cd18547">
    <property type="entry name" value="ABC_6TM_Tm288_like"/>
    <property type="match status" value="1"/>
</dbReference>
<evidence type="ECO:0000256" key="4">
    <source>
        <dbReference type="ARBA" id="ARBA00022840"/>
    </source>
</evidence>
<dbReference type="PROSITE" id="PS00211">
    <property type="entry name" value="ABC_TRANSPORTER_1"/>
    <property type="match status" value="1"/>
</dbReference>
<evidence type="ECO:0000256" key="6">
    <source>
        <dbReference type="ARBA" id="ARBA00023136"/>
    </source>
</evidence>
<keyword evidence="6 8" id="KW-0472">Membrane</keyword>
<evidence type="ECO:0000256" key="3">
    <source>
        <dbReference type="ARBA" id="ARBA00022741"/>
    </source>
</evidence>
<dbReference type="InterPro" id="IPR011527">
    <property type="entry name" value="ABC1_TM_dom"/>
</dbReference>
<comment type="subcellular location">
    <subcellularLocation>
        <location evidence="1">Cell membrane</location>
        <topology evidence="1">Multi-pass membrane protein</topology>
    </subcellularLocation>
</comment>
<keyword evidence="2 8" id="KW-0812">Transmembrane</keyword>
<dbReference type="InterPro" id="IPR039421">
    <property type="entry name" value="Type_1_exporter"/>
</dbReference>
<evidence type="ECO:0000256" key="2">
    <source>
        <dbReference type="ARBA" id="ARBA00022692"/>
    </source>
</evidence>
<accession>A0ABT7S5S8</accession>
<evidence type="ECO:0000313" key="12">
    <source>
        <dbReference type="Proteomes" id="UP001321453"/>
    </source>
</evidence>
<dbReference type="PROSITE" id="PS50929">
    <property type="entry name" value="ABC_TM1F"/>
    <property type="match status" value="1"/>
</dbReference>
<evidence type="ECO:0000256" key="1">
    <source>
        <dbReference type="ARBA" id="ARBA00004651"/>
    </source>
</evidence>
<name>A0ABT7S5S8_9CELL</name>
<protein>
    <submittedName>
        <fullName evidence="11">ABC transporter ATP-binding protein</fullName>
    </submittedName>
</protein>
<evidence type="ECO:0000256" key="5">
    <source>
        <dbReference type="ARBA" id="ARBA00022989"/>
    </source>
</evidence>
<keyword evidence="4 11" id="KW-0067">ATP-binding</keyword>
<keyword evidence="3" id="KW-0547">Nucleotide-binding</keyword>
<dbReference type="SUPFAM" id="SSF90123">
    <property type="entry name" value="ABC transporter transmembrane region"/>
    <property type="match status" value="1"/>
</dbReference>
<feature type="transmembrane region" description="Helical" evidence="8">
    <location>
        <begin position="47"/>
        <end position="66"/>
    </location>
</feature>
<dbReference type="EMBL" id="JAUCGR010000002">
    <property type="protein sequence ID" value="MDM7830968.1"/>
    <property type="molecule type" value="Genomic_DNA"/>
</dbReference>
<feature type="domain" description="ABC transmembrane type-1" evidence="10">
    <location>
        <begin position="51"/>
        <end position="379"/>
    </location>
</feature>
<feature type="transmembrane region" description="Helical" evidence="8">
    <location>
        <begin position="238"/>
        <end position="255"/>
    </location>
</feature>
<dbReference type="InterPro" id="IPR003439">
    <property type="entry name" value="ABC_transporter-like_ATP-bd"/>
</dbReference>
<feature type="region of interest" description="Disordered" evidence="7">
    <location>
        <begin position="1"/>
        <end position="28"/>
    </location>
</feature>
<feature type="transmembrane region" description="Helical" evidence="8">
    <location>
        <begin position="131"/>
        <end position="153"/>
    </location>
</feature>
<dbReference type="Pfam" id="PF00005">
    <property type="entry name" value="ABC_tran"/>
    <property type="match status" value="1"/>
</dbReference>
<reference evidence="11 12" key="1">
    <citation type="submission" date="2023-06" db="EMBL/GenBank/DDBJ databases">
        <title>Cellulomonas sp. MW9 Whole genome sequence.</title>
        <authorList>
            <person name="Park S."/>
        </authorList>
    </citation>
    <scope>NUCLEOTIDE SEQUENCE [LARGE SCALE GENOMIC DNA]</scope>
    <source>
        <strain evidence="11 12">MW9</strain>
    </source>
</reference>
<feature type="transmembrane region" description="Helical" evidence="8">
    <location>
        <begin position="215"/>
        <end position="232"/>
    </location>
</feature>
<dbReference type="InterPro" id="IPR017871">
    <property type="entry name" value="ABC_transporter-like_CS"/>
</dbReference>
<proteinExistence type="predicted"/>
<dbReference type="InterPro" id="IPR027417">
    <property type="entry name" value="P-loop_NTPase"/>
</dbReference>
<dbReference type="Gene3D" id="3.40.50.300">
    <property type="entry name" value="P-loop containing nucleotide triphosphate hydrolases"/>
    <property type="match status" value="1"/>
</dbReference>
<feature type="domain" description="ABC transporter" evidence="9">
    <location>
        <begin position="414"/>
        <end position="648"/>
    </location>
</feature>
<comment type="caution">
    <text evidence="11">The sequence shown here is derived from an EMBL/GenBank/DDBJ whole genome shotgun (WGS) entry which is preliminary data.</text>
</comment>
<gene>
    <name evidence="11" type="ORF">QRT05_06450</name>
</gene>
<dbReference type="InterPro" id="IPR003593">
    <property type="entry name" value="AAA+_ATPase"/>
</dbReference>
<keyword evidence="12" id="KW-1185">Reference proteome</keyword>
<sequence length="656" mass="70871">MSAQQTVPRRPPQRGPGPMGSMGMPGEKSANFTASGKRFLRELRPEMPRIVLVLVLAVASVVLAVIGPKILGEATNVIFAGYVGNRPELAPYAGQTQEQVVQALRDAGQDTFANTVSGIPGLVPGQGIDFAHLRGILVVVLLIYVGSFLFGWAQGRITAGVVQRVVLDLRADVEAKLSRLPLRYLDSHPRGELLSRVTNDIDNVAQTLQQTLSQLITAVLTVVGVLFMMFWISPLLALVALVTVPLSMMVAAMIAKRSKPQFIEQWASTGTLNAHIEEMYTGHTLVTVFGRQRESAEVFAERNDTLYESSFRAQFISGTIQPALGFLANLNYVIVAVVGGLRVASGTMTLGDVQAFIQYSRQFSQPITQIASMANLLQSGIASAERVFELLDAQEQDPDPEPARQLPSPVRGRVAFEHVAFSYAADKPLIEDLSIVAEPGQTIAIVGPTGAGKTTLVNLLMRFYEVESGRITLDGVDTRELTRDALRSQMGMVLQDTWLFGGSIADNIAYGVEEATHEQIVAAAEATHVDRFVRTLPDGYETVIDDEGANVSAGEKQLLTIARAFLADPTILILDEATSSVDTRTEVLVQQAMNALRVGRTSFVIAHRLSTIRDADTILVMEAGAIVEQGSHDELLEAGGAYARLYASQFAAAVTE</sequence>
<evidence type="ECO:0000256" key="8">
    <source>
        <dbReference type="SAM" id="Phobius"/>
    </source>
</evidence>
<dbReference type="GO" id="GO:0005524">
    <property type="term" value="F:ATP binding"/>
    <property type="evidence" value="ECO:0007669"/>
    <property type="project" value="UniProtKB-KW"/>
</dbReference>
<dbReference type="CDD" id="cd03254">
    <property type="entry name" value="ABCC_Glucan_exporter_like"/>
    <property type="match status" value="1"/>
</dbReference>
<dbReference type="Pfam" id="PF00664">
    <property type="entry name" value="ABC_membrane"/>
    <property type="match status" value="1"/>
</dbReference>
<dbReference type="SUPFAM" id="SSF52540">
    <property type="entry name" value="P-loop containing nucleoside triphosphate hydrolases"/>
    <property type="match status" value="1"/>
</dbReference>
<dbReference type="InterPro" id="IPR036640">
    <property type="entry name" value="ABC1_TM_sf"/>
</dbReference>
<dbReference type="PANTHER" id="PTHR43394">
    <property type="entry name" value="ATP-DEPENDENT PERMEASE MDL1, MITOCHONDRIAL"/>
    <property type="match status" value="1"/>
</dbReference>
<dbReference type="SMART" id="SM00382">
    <property type="entry name" value="AAA"/>
    <property type="match status" value="1"/>
</dbReference>
<evidence type="ECO:0000256" key="7">
    <source>
        <dbReference type="SAM" id="MobiDB-lite"/>
    </source>
</evidence>
<dbReference type="Gene3D" id="1.20.1560.10">
    <property type="entry name" value="ABC transporter type 1, transmembrane domain"/>
    <property type="match status" value="1"/>
</dbReference>
<evidence type="ECO:0000313" key="11">
    <source>
        <dbReference type="EMBL" id="MDM7830968.1"/>
    </source>
</evidence>
<organism evidence="11 12">
    <name type="scientific">Cellulomonas edaphi</name>
    <dbReference type="NCBI Taxonomy" id="3053468"/>
    <lineage>
        <taxon>Bacteria</taxon>
        <taxon>Bacillati</taxon>
        <taxon>Actinomycetota</taxon>
        <taxon>Actinomycetes</taxon>
        <taxon>Micrococcales</taxon>
        <taxon>Cellulomonadaceae</taxon>
        <taxon>Cellulomonas</taxon>
    </lineage>
</organism>
<evidence type="ECO:0000259" key="9">
    <source>
        <dbReference type="PROSITE" id="PS50893"/>
    </source>
</evidence>
<dbReference type="PROSITE" id="PS50893">
    <property type="entry name" value="ABC_TRANSPORTER_2"/>
    <property type="match status" value="1"/>
</dbReference>
<dbReference type="Proteomes" id="UP001321453">
    <property type="component" value="Unassembled WGS sequence"/>
</dbReference>
<dbReference type="RefSeq" id="WP_289446179.1">
    <property type="nucleotide sequence ID" value="NZ_JAUCGR010000002.1"/>
</dbReference>
<evidence type="ECO:0000259" key="10">
    <source>
        <dbReference type="PROSITE" id="PS50929"/>
    </source>
</evidence>
<keyword evidence="5 8" id="KW-1133">Transmembrane helix</keyword>